<dbReference type="GO" id="GO:0005886">
    <property type="term" value="C:plasma membrane"/>
    <property type="evidence" value="ECO:0007669"/>
    <property type="project" value="UniProtKB-SubCell"/>
</dbReference>
<evidence type="ECO:0000256" key="6">
    <source>
        <dbReference type="ARBA" id="ARBA00022553"/>
    </source>
</evidence>
<dbReference type="InterPro" id="IPR003594">
    <property type="entry name" value="HATPase_dom"/>
</dbReference>
<dbReference type="InterPro" id="IPR050980">
    <property type="entry name" value="2C_sensor_his_kinase"/>
</dbReference>
<accession>A0A2S5DKU0</accession>
<feature type="domain" description="HAMP" evidence="17">
    <location>
        <begin position="176"/>
        <end position="228"/>
    </location>
</feature>
<comment type="caution">
    <text evidence="18">The sequence shown here is derived from an EMBL/GenBank/DDBJ whole genome shotgun (WGS) entry which is preliminary data.</text>
</comment>
<gene>
    <name evidence="18" type="ORF">C2I19_02290</name>
</gene>
<dbReference type="InterPro" id="IPR005467">
    <property type="entry name" value="His_kinase_dom"/>
</dbReference>
<dbReference type="CDD" id="cd06225">
    <property type="entry name" value="HAMP"/>
    <property type="match status" value="1"/>
</dbReference>
<dbReference type="SMART" id="SM00304">
    <property type="entry name" value="HAMP"/>
    <property type="match status" value="1"/>
</dbReference>
<proteinExistence type="predicted"/>
<keyword evidence="7" id="KW-0808">Transferase</keyword>
<dbReference type="GO" id="GO:0005524">
    <property type="term" value="F:ATP binding"/>
    <property type="evidence" value="ECO:0007669"/>
    <property type="project" value="UniProtKB-KW"/>
</dbReference>
<dbReference type="Gene3D" id="1.10.287.130">
    <property type="match status" value="1"/>
</dbReference>
<dbReference type="EMBL" id="PQWB01000011">
    <property type="protein sequence ID" value="POZ63631.1"/>
    <property type="molecule type" value="Genomic_DNA"/>
</dbReference>
<dbReference type="Gene3D" id="1.10.8.500">
    <property type="entry name" value="HAMP domain in histidine kinase"/>
    <property type="match status" value="1"/>
</dbReference>
<keyword evidence="14 15" id="KW-0472">Membrane</keyword>
<dbReference type="PANTHER" id="PTHR44936:SF5">
    <property type="entry name" value="SENSOR HISTIDINE KINASE ENVZ"/>
    <property type="match status" value="1"/>
</dbReference>
<dbReference type="GO" id="GO:0000155">
    <property type="term" value="F:phosphorelay sensor kinase activity"/>
    <property type="evidence" value="ECO:0007669"/>
    <property type="project" value="InterPro"/>
</dbReference>
<dbReference type="PANTHER" id="PTHR44936">
    <property type="entry name" value="SENSOR PROTEIN CREC"/>
    <property type="match status" value="1"/>
</dbReference>
<organism evidence="18 19">
    <name type="scientific">Chromobacterium alticapitis</name>
    <dbReference type="NCBI Taxonomy" id="2073169"/>
    <lineage>
        <taxon>Bacteria</taxon>
        <taxon>Pseudomonadati</taxon>
        <taxon>Pseudomonadota</taxon>
        <taxon>Betaproteobacteria</taxon>
        <taxon>Neisseriales</taxon>
        <taxon>Chromobacteriaceae</taxon>
        <taxon>Chromobacterium</taxon>
    </lineage>
</organism>
<evidence type="ECO:0000259" key="17">
    <source>
        <dbReference type="PROSITE" id="PS50885"/>
    </source>
</evidence>
<evidence type="ECO:0000256" key="1">
    <source>
        <dbReference type="ARBA" id="ARBA00000085"/>
    </source>
</evidence>
<evidence type="ECO:0000313" key="18">
    <source>
        <dbReference type="EMBL" id="POZ63631.1"/>
    </source>
</evidence>
<evidence type="ECO:0000256" key="4">
    <source>
        <dbReference type="ARBA" id="ARBA00022475"/>
    </source>
</evidence>
<dbReference type="CDD" id="cd00075">
    <property type="entry name" value="HATPase"/>
    <property type="match status" value="1"/>
</dbReference>
<evidence type="ECO:0000256" key="3">
    <source>
        <dbReference type="ARBA" id="ARBA00012438"/>
    </source>
</evidence>
<evidence type="ECO:0000256" key="9">
    <source>
        <dbReference type="ARBA" id="ARBA00022741"/>
    </source>
</evidence>
<evidence type="ECO:0000256" key="5">
    <source>
        <dbReference type="ARBA" id="ARBA00022519"/>
    </source>
</evidence>
<dbReference type="Pfam" id="PF00672">
    <property type="entry name" value="HAMP"/>
    <property type="match status" value="1"/>
</dbReference>
<dbReference type="InterPro" id="IPR004358">
    <property type="entry name" value="Sig_transdc_His_kin-like_C"/>
</dbReference>
<dbReference type="InterPro" id="IPR036097">
    <property type="entry name" value="HisK_dim/P_sf"/>
</dbReference>
<keyword evidence="19" id="KW-1185">Reference proteome</keyword>
<reference evidence="19" key="1">
    <citation type="submission" date="2018-02" db="EMBL/GenBank/DDBJ databases">
        <authorList>
            <person name="O'Hara-Hanley K."/>
            <person name="Soby S."/>
        </authorList>
    </citation>
    <scope>NUCLEOTIDE SEQUENCE [LARGE SCALE GENOMIC DNA]</scope>
    <source>
        <strain evidence="19">MWU14-2602</strain>
    </source>
</reference>
<dbReference type="InterPro" id="IPR003661">
    <property type="entry name" value="HisK_dim/P_dom"/>
</dbReference>
<dbReference type="SUPFAM" id="SSF158472">
    <property type="entry name" value="HAMP domain-like"/>
    <property type="match status" value="1"/>
</dbReference>
<keyword evidence="5" id="KW-0997">Cell inner membrane</keyword>
<dbReference type="SUPFAM" id="SSF55874">
    <property type="entry name" value="ATPase domain of HSP90 chaperone/DNA topoisomerase II/histidine kinase"/>
    <property type="match status" value="1"/>
</dbReference>
<comment type="subcellular location">
    <subcellularLocation>
        <location evidence="2">Cell inner membrane</location>
        <topology evidence="2">Multi-pass membrane protein</topology>
    </subcellularLocation>
</comment>
<dbReference type="InterPro" id="IPR003660">
    <property type="entry name" value="HAMP_dom"/>
</dbReference>
<dbReference type="CDD" id="cd00082">
    <property type="entry name" value="HisKA"/>
    <property type="match status" value="1"/>
</dbReference>
<evidence type="ECO:0000313" key="19">
    <source>
        <dbReference type="Proteomes" id="UP000237082"/>
    </source>
</evidence>
<dbReference type="SMART" id="SM00388">
    <property type="entry name" value="HisKA"/>
    <property type="match status" value="1"/>
</dbReference>
<keyword evidence="13" id="KW-0902">Two-component regulatory system</keyword>
<evidence type="ECO:0000256" key="14">
    <source>
        <dbReference type="ARBA" id="ARBA00023136"/>
    </source>
</evidence>
<keyword evidence="8 15" id="KW-0812">Transmembrane</keyword>
<dbReference type="InterPro" id="IPR036890">
    <property type="entry name" value="HATPase_C_sf"/>
</dbReference>
<feature type="transmembrane region" description="Helical" evidence="15">
    <location>
        <begin position="12"/>
        <end position="31"/>
    </location>
</feature>
<dbReference type="PRINTS" id="PR00344">
    <property type="entry name" value="BCTRLSENSOR"/>
</dbReference>
<dbReference type="Proteomes" id="UP000237082">
    <property type="component" value="Unassembled WGS sequence"/>
</dbReference>
<dbReference type="AlphaFoldDB" id="A0A2S5DKU0"/>
<dbReference type="PROSITE" id="PS50109">
    <property type="entry name" value="HIS_KIN"/>
    <property type="match status" value="1"/>
</dbReference>
<comment type="catalytic activity">
    <reaction evidence="1">
        <text>ATP + protein L-histidine = ADP + protein N-phospho-L-histidine.</text>
        <dbReference type="EC" id="2.7.13.3"/>
    </reaction>
</comment>
<evidence type="ECO:0000259" key="16">
    <source>
        <dbReference type="PROSITE" id="PS50109"/>
    </source>
</evidence>
<dbReference type="SUPFAM" id="SSF47384">
    <property type="entry name" value="Homodimeric domain of signal transducing histidine kinase"/>
    <property type="match status" value="1"/>
</dbReference>
<keyword evidence="4" id="KW-1003">Cell membrane</keyword>
<dbReference type="Pfam" id="PF02518">
    <property type="entry name" value="HATPase_c"/>
    <property type="match status" value="1"/>
</dbReference>
<dbReference type="Pfam" id="PF00512">
    <property type="entry name" value="HisKA"/>
    <property type="match status" value="1"/>
</dbReference>
<name>A0A2S5DKU0_9NEIS</name>
<keyword evidence="10 18" id="KW-0418">Kinase</keyword>
<evidence type="ECO:0000256" key="8">
    <source>
        <dbReference type="ARBA" id="ARBA00022692"/>
    </source>
</evidence>
<keyword evidence="11" id="KW-0067">ATP-binding</keyword>
<dbReference type="SMART" id="SM00387">
    <property type="entry name" value="HATPase_c"/>
    <property type="match status" value="1"/>
</dbReference>
<keyword evidence="6" id="KW-0597">Phosphoprotein</keyword>
<evidence type="ECO:0000256" key="2">
    <source>
        <dbReference type="ARBA" id="ARBA00004429"/>
    </source>
</evidence>
<evidence type="ECO:0000256" key="7">
    <source>
        <dbReference type="ARBA" id="ARBA00022679"/>
    </source>
</evidence>
<protein>
    <recommendedName>
        <fullName evidence="3">histidine kinase</fullName>
        <ecNumber evidence="3">2.7.13.3</ecNumber>
    </recommendedName>
</protein>
<evidence type="ECO:0000256" key="11">
    <source>
        <dbReference type="ARBA" id="ARBA00022840"/>
    </source>
</evidence>
<evidence type="ECO:0000256" key="13">
    <source>
        <dbReference type="ARBA" id="ARBA00023012"/>
    </source>
</evidence>
<feature type="domain" description="Histidine kinase" evidence="16">
    <location>
        <begin position="236"/>
        <end position="434"/>
    </location>
</feature>
<evidence type="ECO:0000256" key="12">
    <source>
        <dbReference type="ARBA" id="ARBA00022989"/>
    </source>
</evidence>
<dbReference type="PROSITE" id="PS50885">
    <property type="entry name" value="HAMP"/>
    <property type="match status" value="1"/>
</dbReference>
<sequence>MRKLFGSLFFRLALLVVTVVIATQLFTISLANNERHKLLERQLYIQVLDTLSFLEDSMTGMSNEEKQAFLDNYNRPGLPSLLPFNADHGQSFAKELPKIGSMLAQRLSHDLNEPIQAHYALRDDHSELWVHVHVLDQPYWLVIPFGRYRDRMIGTMLQASLLAALFATALASLFAWRITRPISRVVQASRQLAGGAMPQRVPETGPREVQLLAHNFNGMALALDNAARERRLMLAGLSHDLRTPLTRLKLTLELQEASNDQHDMLSDIDELSRIVRQFIDFARAEECNQMVPVALADLAASVVARFRREGMDVRLDIRGEPELQADALALERLLSNLLENARRYGQPPVRVRLEKREGEAVLAVIDHGKGIPASLRETALAPFERLAEHRGTDGGSGLGLAIVSRVVKQHGGELELSDTEDGAFQVAIRLPLGDALSENAASSTSRPG</sequence>
<feature type="transmembrane region" description="Helical" evidence="15">
    <location>
        <begin position="156"/>
        <end position="176"/>
    </location>
</feature>
<keyword evidence="9" id="KW-0547">Nucleotide-binding</keyword>
<evidence type="ECO:0000256" key="15">
    <source>
        <dbReference type="SAM" id="Phobius"/>
    </source>
</evidence>
<evidence type="ECO:0000256" key="10">
    <source>
        <dbReference type="ARBA" id="ARBA00022777"/>
    </source>
</evidence>
<dbReference type="Gene3D" id="3.30.565.10">
    <property type="entry name" value="Histidine kinase-like ATPase, C-terminal domain"/>
    <property type="match status" value="1"/>
</dbReference>
<keyword evidence="12 15" id="KW-1133">Transmembrane helix</keyword>
<dbReference type="EC" id="2.7.13.3" evidence="3"/>
<dbReference type="OrthoDB" id="9804645at2"/>